<organism evidence="1 2">
    <name type="scientific">Mythimna loreyi</name>
    <dbReference type="NCBI Taxonomy" id="667449"/>
    <lineage>
        <taxon>Eukaryota</taxon>
        <taxon>Metazoa</taxon>
        <taxon>Ecdysozoa</taxon>
        <taxon>Arthropoda</taxon>
        <taxon>Hexapoda</taxon>
        <taxon>Insecta</taxon>
        <taxon>Pterygota</taxon>
        <taxon>Neoptera</taxon>
        <taxon>Endopterygota</taxon>
        <taxon>Lepidoptera</taxon>
        <taxon>Glossata</taxon>
        <taxon>Ditrysia</taxon>
        <taxon>Noctuoidea</taxon>
        <taxon>Noctuidae</taxon>
        <taxon>Noctuinae</taxon>
        <taxon>Hadenini</taxon>
        <taxon>Mythimna</taxon>
    </lineage>
</organism>
<evidence type="ECO:0000313" key="2">
    <source>
        <dbReference type="Proteomes" id="UP001231649"/>
    </source>
</evidence>
<dbReference type="Proteomes" id="UP001231649">
    <property type="component" value="Chromosome 31"/>
</dbReference>
<reference evidence="1" key="1">
    <citation type="submission" date="2023-03" db="EMBL/GenBank/DDBJ databases">
        <title>Chromosome-level genomes of two armyworms, Mythimna separata and Mythimna loreyi, provide insights into the biosynthesis and reception of sex pheromones.</title>
        <authorList>
            <person name="Zhao H."/>
        </authorList>
    </citation>
    <scope>NUCLEOTIDE SEQUENCE</scope>
    <source>
        <strain evidence="1">BeijingLab</strain>
    </source>
</reference>
<accession>A0ACC2Q0L1</accession>
<evidence type="ECO:0000313" key="1">
    <source>
        <dbReference type="EMBL" id="KAJ8705481.1"/>
    </source>
</evidence>
<name>A0ACC2Q0L1_9NEOP</name>
<sequence>MKQESEYTYNEPTTAEIYSRQYVLKNIFLYIACAYAVYLCLTSVIWRSLSNKKKISFEKSKEMCLTKNMEQVDESINKEPTIAEPYKREYIMKNIIFFIYSYIGGLYGLYLGFTSATWGTIIFTLISYFLTILGLTAGAHRLFSHKSFKATKPLQVFLMLCHSLAYQRTLVTWVRDHRLHHKFSDTDADPHNISRGFFFSHLGWLLVKNHPEMVKRREMVDMSDVYGNEVVMFQKRHAQWLLPLFGIIIPTTIPWVLGDNFSNSWHLNIFRYMVTSNLTFLTNSLLHSWGYKPYDKTVSACQNLPLIVMTMGEGFHNYHHAFPWDYRTGELGNNSLNYITKVIDGFEKVGLAFDLKTASEGVVEERKRRTGDGKDLWGRENKEVRLRSKL</sequence>
<proteinExistence type="predicted"/>
<protein>
    <submittedName>
        <fullName evidence="1">Uncharacterized protein</fullName>
    </submittedName>
</protein>
<keyword evidence="2" id="KW-1185">Reference proteome</keyword>
<gene>
    <name evidence="1" type="ORF">PYW08_012527</name>
</gene>
<comment type="caution">
    <text evidence="1">The sequence shown here is derived from an EMBL/GenBank/DDBJ whole genome shotgun (WGS) entry which is preliminary data.</text>
</comment>
<dbReference type="EMBL" id="CM056807">
    <property type="protein sequence ID" value="KAJ8705481.1"/>
    <property type="molecule type" value="Genomic_DNA"/>
</dbReference>